<dbReference type="SMART" id="SM00382">
    <property type="entry name" value="AAA"/>
    <property type="match status" value="1"/>
</dbReference>
<evidence type="ECO:0000256" key="2">
    <source>
        <dbReference type="ARBA" id="ARBA00022448"/>
    </source>
</evidence>
<evidence type="ECO:0000313" key="7">
    <source>
        <dbReference type="Proteomes" id="UP001595886"/>
    </source>
</evidence>
<dbReference type="InterPro" id="IPR003439">
    <property type="entry name" value="ABC_transporter-like_ATP-bd"/>
</dbReference>
<dbReference type="InterPro" id="IPR003593">
    <property type="entry name" value="AAA+_ATPase"/>
</dbReference>
<protein>
    <submittedName>
        <fullName evidence="6">ABC transporter ATP-binding protein</fullName>
    </submittedName>
</protein>
<gene>
    <name evidence="6" type="ORF">ACFO6Q_00640</name>
</gene>
<proteinExistence type="inferred from homology"/>
<dbReference type="EMBL" id="JBHSHD010000002">
    <property type="protein sequence ID" value="MFC4818808.1"/>
    <property type="molecule type" value="Genomic_DNA"/>
</dbReference>
<name>A0ABV9QNB9_9GAMM</name>
<dbReference type="RefSeq" id="WP_380018541.1">
    <property type="nucleotide sequence ID" value="NZ_JBHSHD010000002.1"/>
</dbReference>
<organism evidence="6 7">
    <name type="scientific">Dokdonella ginsengisoli</name>
    <dbReference type="NCBI Taxonomy" id="363846"/>
    <lineage>
        <taxon>Bacteria</taxon>
        <taxon>Pseudomonadati</taxon>
        <taxon>Pseudomonadota</taxon>
        <taxon>Gammaproteobacteria</taxon>
        <taxon>Lysobacterales</taxon>
        <taxon>Rhodanobacteraceae</taxon>
        <taxon>Dokdonella</taxon>
    </lineage>
</organism>
<evidence type="ECO:0000256" key="1">
    <source>
        <dbReference type="ARBA" id="ARBA00005417"/>
    </source>
</evidence>
<evidence type="ECO:0000256" key="3">
    <source>
        <dbReference type="ARBA" id="ARBA00022741"/>
    </source>
</evidence>
<comment type="caution">
    <text evidence="6">The sequence shown here is derived from an EMBL/GenBank/DDBJ whole genome shotgun (WGS) entry which is preliminary data.</text>
</comment>
<dbReference type="InterPro" id="IPR050153">
    <property type="entry name" value="Metal_Ion_Import_ABC"/>
</dbReference>
<feature type="domain" description="ABC transporter" evidence="5">
    <location>
        <begin position="12"/>
        <end position="254"/>
    </location>
</feature>
<dbReference type="GO" id="GO:0005524">
    <property type="term" value="F:ATP binding"/>
    <property type="evidence" value="ECO:0007669"/>
    <property type="project" value="UniProtKB-KW"/>
</dbReference>
<dbReference type="Pfam" id="PF00005">
    <property type="entry name" value="ABC_tran"/>
    <property type="match status" value="1"/>
</dbReference>
<keyword evidence="7" id="KW-1185">Reference proteome</keyword>
<dbReference type="Gene3D" id="3.40.50.300">
    <property type="entry name" value="P-loop containing nucleotide triphosphate hydrolases"/>
    <property type="match status" value="1"/>
</dbReference>
<keyword evidence="2" id="KW-0813">Transport</keyword>
<accession>A0ABV9QNB9</accession>
<dbReference type="PROSITE" id="PS50893">
    <property type="entry name" value="ABC_TRANSPORTER_2"/>
    <property type="match status" value="1"/>
</dbReference>
<dbReference type="Proteomes" id="UP001595886">
    <property type="component" value="Unassembled WGS sequence"/>
</dbReference>
<evidence type="ECO:0000313" key="6">
    <source>
        <dbReference type="EMBL" id="MFC4818808.1"/>
    </source>
</evidence>
<evidence type="ECO:0000256" key="4">
    <source>
        <dbReference type="ARBA" id="ARBA00022840"/>
    </source>
</evidence>
<dbReference type="SUPFAM" id="SSF52540">
    <property type="entry name" value="P-loop containing nucleoside triphosphate hydrolases"/>
    <property type="match status" value="1"/>
</dbReference>
<comment type="similarity">
    <text evidence="1">Belongs to the ABC transporter superfamily.</text>
</comment>
<dbReference type="PANTHER" id="PTHR42734:SF6">
    <property type="entry name" value="MOLYBDATE IMPORT ATP-BINDING PROTEIN MOLC"/>
    <property type="match status" value="1"/>
</dbReference>
<keyword evidence="4 6" id="KW-0067">ATP-binding</keyword>
<dbReference type="PANTHER" id="PTHR42734">
    <property type="entry name" value="METAL TRANSPORT SYSTEM ATP-BINDING PROTEIN TM_0124-RELATED"/>
    <property type="match status" value="1"/>
</dbReference>
<evidence type="ECO:0000259" key="5">
    <source>
        <dbReference type="PROSITE" id="PS50893"/>
    </source>
</evidence>
<dbReference type="InterPro" id="IPR027417">
    <property type="entry name" value="P-loop_NTPase"/>
</dbReference>
<reference evidence="7" key="1">
    <citation type="journal article" date="2019" name="Int. J. Syst. Evol. Microbiol.">
        <title>The Global Catalogue of Microorganisms (GCM) 10K type strain sequencing project: providing services to taxonomists for standard genome sequencing and annotation.</title>
        <authorList>
            <consortium name="The Broad Institute Genomics Platform"/>
            <consortium name="The Broad Institute Genome Sequencing Center for Infectious Disease"/>
            <person name="Wu L."/>
            <person name="Ma J."/>
        </authorList>
    </citation>
    <scope>NUCLEOTIDE SEQUENCE [LARGE SCALE GENOMIC DNA]</scope>
    <source>
        <strain evidence="7">CCUG 30340</strain>
    </source>
</reference>
<keyword evidence="3" id="KW-0547">Nucleotide-binding</keyword>
<sequence>MNDTADPGAPLIELERATVCRGAVPVLHELDLRIDRRRHTAILGPNGCGKSTLVKLVTRELYPVAREGAAPVRVLGRSRWDVFALRSLLGVVAPDLQRDLLRAPGLTGEDAVLSGFFAAQRVPADGVDAAMRERAAAALAQCDAAHLAARPIAELSTGETRRVLIARAIAHRPQALLLDEPTTGLDVAAQAHFLATLRRLARAGTTLVLVTHHVEEIVPEIDRVILLRGGRVFADGAPAQVLTSARLSALYGLPLRVEHDGGGWRLAGADPNVSFSTAREH</sequence>